<comment type="caution">
    <text evidence="2">The sequence shown here is derived from an EMBL/GenBank/DDBJ whole genome shotgun (WGS) entry which is preliminary data.</text>
</comment>
<dbReference type="AlphaFoldDB" id="A0A3L6PI30"/>
<evidence type="ECO:0000256" key="1">
    <source>
        <dbReference type="SAM" id="Phobius"/>
    </source>
</evidence>
<sequence length="52" mass="5951">MRPLPILEDDFVPLGIMARMLHAILLMCGYILIVGFIGANQILERLHIFIQM</sequence>
<feature type="transmembrane region" description="Helical" evidence="1">
    <location>
        <begin position="20"/>
        <end position="43"/>
    </location>
</feature>
<evidence type="ECO:0000313" key="2">
    <source>
        <dbReference type="EMBL" id="RLM55954.1"/>
    </source>
</evidence>
<dbReference type="EMBL" id="PQIB02000018">
    <property type="protein sequence ID" value="RLM55954.1"/>
    <property type="molecule type" value="Genomic_DNA"/>
</dbReference>
<dbReference type="Proteomes" id="UP000275267">
    <property type="component" value="Unassembled WGS sequence"/>
</dbReference>
<evidence type="ECO:0000313" key="3">
    <source>
        <dbReference type="Proteomes" id="UP000275267"/>
    </source>
</evidence>
<keyword evidence="1" id="KW-0812">Transmembrane</keyword>
<keyword evidence="3" id="KW-1185">Reference proteome</keyword>
<proteinExistence type="predicted"/>
<protein>
    <submittedName>
        <fullName evidence="2">Uncharacterized protein</fullName>
    </submittedName>
</protein>
<accession>A0A3L6PI30</accession>
<organism evidence="2 3">
    <name type="scientific">Panicum miliaceum</name>
    <name type="common">Proso millet</name>
    <name type="synonym">Broomcorn millet</name>
    <dbReference type="NCBI Taxonomy" id="4540"/>
    <lineage>
        <taxon>Eukaryota</taxon>
        <taxon>Viridiplantae</taxon>
        <taxon>Streptophyta</taxon>
        <taxon>Embryophyta</taxon>
        <taxon>Tracheophyta</taxon>
        <taxon>Spermatophyta</taxon>
        <taxon>Magnoliopsida</taxon>
        <taxon>Liliopsida</taxon>
        <taxon>Poales</taxon>
        <taxon>Poaceae</taxon>
        <taxon>PACMAD clade</taxon>
        <taxon>Panicoideae</taxon>
        <taxon>Panicodae</taxon>
        <taxon>Paniceae</taxon>
        <taxon>Panicinae</taxon>
        <taxon>Panicum</taxon>
        <taxon>Panicum sect. Panicum</taxon>
    </lineage>
</organism>
<reference evidence="3" key="1">
    <citation type="journal article" date="2019" name="Nat. Commun.">
        <title>The genome of broomcorn millet.</title>
        <authorList>
            <person name="Zou C."/>
            <person name="Miki D."/>
            <person name="Li D."/>
            <person name="Tang Q."/>
            <person name="Xiao L."/>
            <person name="Rajput S."/>
            <person name="Deng P."/>
            <person name="Jia W."/>
            <person name="Huang R."/>
            <person name="Zhang M."/>
            <person name="Sun Y."/>
            <person name="Hu J."/>
            <person name="Fu X."/>
            <person name="Schnable P.S."/>
            <person name="Li F."/>
            <person name="Zhang H."/>
            <person name="Feng B."/>
            <person name="Zhu X."/>
            <person name="Liu R."/>
            <person name="Schnable J.C."/>
            <person name="Zhu J.-K."/>
            <person name="Zhang H."/>
        </authorList>
    </citation>
    <scope>NUCLEOTIDE SEQUENCE [LARGE SCALE GENOMIC DNA]</scope>
</reference>
<keyword evidence="1" id="KW-0472">Membrane</keyword>
<name>A0A3L6PI30_PANMI</name>
<keyword evidence="1" id="KW-1133">Transmembrane helix</keyword>
<gene>
    <name evidence="2" type="ORF">C2845_PM10G19280</name>
</gene>